<feature type="transmembrane region" description="Helical" evidence="1">
    <location>
        <begin position="329"/>
        <end position="349"/>
    </location>
</feature>
<proteinExistence type="predicted"/>
<dbReference type="GeneID" id="93509654"/>
<gene>
    <name evidence="2" type="ORF">ACH4WX_09840</name>
</gene>
<keyword evidence="3" id="KW-1185">Reference proteome</keyword>
<evidence type="ECO:0000313" key="2">
    <source>
        <dbReference type="EMBL" id="MFI1461011.1"/>
    </source>
</evidence>
<evidence type="ECO:0008006" key="4">
    <source>
        <dbReference type="Google" id="ProtNLM"/>
    </source>
</evidence>
<keyword evidence="1" id="KW-1133">Transmembrane helix</keyword>
<comment type="caution">
    <text evidence="2">The sequence shown here is derived from an EMBL/GenBank/DDBJ whole genome shotgun (WGS) entry which is preliminary data.</text>
</comment>
<reference evidence="2 3" key="1">
    <citation type="submission" date="2024-10" db="EMBL/GenBank/DDBJ databases">
        <title>The Natural Products Discovery Center: Release of the First 8490 Sequenced Strains for Exploring Actinobacteria Biosynthetic Diversity.</title>
        <authorList>
            <person name="Kalkreuter E."/>
            <person name="Kautsar S.A."/>
            <person name="Yang D."/>
            <person name="Bader C.D."/>
            <person name="Teijaro C.N."/>
            <person name="Fluegel L."/>
            <person name="Davis C.M."/>
            <person name="Simpson J.R."/>
            <person name="Lauterbach L."/>
            <person name="Steele A.D."/>
            <person name="Gui C."/>
            <person name="Meng S."/>
            <person name="Li G."/>
            <person name="Viehrig K."/>
            <person name="Ye F."/>
            <person name="Su P."/>
            <person name="Kiefer A.F."/>
            <person name="Nichols A."/>
            <person name="Cepeda A.J."/>
            <person name="Yan W."/>
            <person name="Fan B."/>
            <person name="Jiang Y."/>
            <person name="Adhikari A."/>
            <person name="Zheng C.-J."/>
            <person name="Schuster L."/>
            <person name="Cowan T.M."/>
            <person name="Smanski M.J."/>
            <person name="Chevrette M.G."/>
            <person name="De Carvalho L.P.S."/>
            <person name="Shen B."/>
        </authorList>
    </citation>
    <scope>NUCLEOTIDE SEQUENCE [LARGE SCALE GENOMIC DNA]</scope>
    <source>
        <strain evidence="2 3">NPDC020568</strain>
    </source>
</reference>
<protein>
    <recommendedName>
        <fullName evidence="4">Integral membrane protein</fullName>
    </recommendedName>
</protein>
<feature type="transmembrane region" description="Helical" evidence="1">
    <location>
        <begin position="200"/>
        <end position="219"/>
    </location>
</feature>
<feature type="transmembrane region" description="Helical" evidence="1">
    <location>
        <begin position="424"/>
        <end position="442"/>
    </location>
</feature>
<feature type="transmembrane region" description="Helical" evidence="1">
    <location>
        <begin position="361"/>
        <end position="380"/>
    </location>
</feature>
<name>A0ABW7TJ04_9NOCA</name>
<feature type="transmembrane region" description="Helical" evidence="1">
    <location>
        <begin position="55"/>
        <end position="75"/>
    </location>
</feature>
<keyword evidence="1" id="KW-0812">Transmembrane</keyword>
<evidence type="ECO:0000313" key="3">
    <source>
        <dbReference type="Proteomes" id="UP001611263"/>
    </source>
</evidence>
<feature type="transmembrane region" description="Helical" evidence="1">
    <location>
        <begin position="175"/>
        <end position="193"/>
    </location>
</feature>
<organism evidence="2 3">
    <name type="scientific">Nocardia carnea</name>
    <dbReference type="NCBI Taxonomy" id="37328"/>
    <lineage>
        <taxon>Bacteria</taxon>
        <taxon>Bacillati</taxon>
        <taxon>Actinomycetota</taxon>
        <taxon>Actinomycetes</taxon>
        <taxon>Mycobacteriales</taxon>
        <taxon>Nocardiaceae</taxon>
        <taxon>Nocardia</taxon>
    </lineage>
</organism>
<dbReference type="Proteomes" id="UP001611263">
    <property type="component" value="Unassembled WGS sequence"/>
</dbReference>
<dbReference type="RefSeq" id="WP_174375562.1">
    <property type="nucleotide sequence ID" value="NZ_JBIRUQ010000002.1"/>
</dbReference>
<feature type="transmembrane region" description="Helical" evidence="1">
    <location>
        <begin position="392"/>
        <end position="412"/>
    </location>
</feature>
<evidence type="ECO:0000256" key="1">
    <source>
        <dbReference type="SAM" id="Phobius"/>
    </source>
</evidence>
<feature type="transmembrane region" description="Helical" evidence="1">
    <location>
        <begin position="121"/>
        <end position="144"/>
    </location>
</feature>
<dbReference type="EMBL" id="JBIRUQ010000002">
    <property type="protein sequence ID" value="MFI1461011.1"/>
    <property type="molecule type" value="Genomic_DNA"/>
</dbReference>
<keyword evidence="1" id="KW-0472">Membrane</keyword>
<sequence length="775" mass="82620">MTTPTRPAVSAHTGTTVRASAAEHRLWNPLRWYPDTLVRRAKDWVRERPWRRRMLWALAIFFVLVVFPGIVGAVATAQVSSGVSQVDGLSWMNVRDSEGVPLASYTFATDRGDLLNPGNTILWTLLGVEFVGYISIVTTAIWIIGFTLSFAWLDMFADALIGVADAFVGQVATPMVLITAVTIGAFFVGWFIVRGFPGKATMQVVTMFGVAVLGPIFLAEPLHDVLSSDGLLTVGRDVGISVAAGLTGDGSPNPSTLVTGMQNDLADNFARKPVQVWNFGHVVDNYYSCRSAWSSGVLSGDDANVRKAMEDCNNKAASTKADNPTMGQVGTGLILLVCATLLLLFAIYLALKVTKAALDTIYHGFMAILGFAAGGFVYGPTQTYLVRNVVDGFISAARMTAFTCFLGIYILFMSNLFDQAPGQVISVIVIACVVEIVAIAQIRRLSKSLDRGNSWVANRFAMAIQGGQSGGGGGSGGGTALGMGVGAGGSGGGGSLSGLGMLAALSTINSSPITGWLMMATPSPLNPLARGKKASDLANIRSAASRQQMYDWSQQGRTNWLMRAQQRAAPFGGMNTALGVANALDGLGDMKVPGNWLNAVLLAGGAPDAVANQSLRALAAMNSSMSGNPYGWKPLQKAIAAARAVENHMRPTDPLEARAAFAAQAAMAGTNFRRHTNRPRPGAVIDQNFMNRVQQHWDSDIALRRAITPEEWNMVGRDTRWAIGNQAARGFESAANSFAANPADLAAQRDLYRWHLRLANLDHLDPSEGLDPFDP</sequence>
<accession>A0ABW7TJ04</accession>